<sequence>MVIIVMCKSTMKALMVVVDSLDAHTGRTTLMKGTAASSDGWIPLFMLTSKITSNTFQTRSVNIKSN</sequence>
<name>A0A0A9U3H9_ARUDO</name>
<evidence type="ECO:0000313" key="1">
    <source>
        <dbReference type="EMBL" id="JAD17649.1"/>
    </source>
</evidence>
<proteinExistence type="predicted"/>
<reference evidence="1" key="2">
    <citation type="journal article" date="2015" name="Data Brief">
        <title>Shoot transcriptome of the giant reed, Arundo donax.</title>
        <authorList>
            <person name="Barrero R.A."/>
            <person name="Guerrero F.D."/>
            <person name="Moolhuijzen P."/>
            <person name="Goolsby J.A."/>
            <person name="Tidwell J."/>
            <person name="Bellgard S.E."/>
            <person name="Bellgard M.I."/>
        </authorList>
    </citation>
    <scope>NUCLEOTIDE SEQUENCE</scope>
    <source>
        <tissue evidence="1">Shoot tissue taken approximately 20 cm above the soil surface</tissue>
    </source>
</reference>
<protein>
    <submittedName>
        <fullName evidence="1">Uncharacterized protein</fullName>
    </submittedName>
</protein>
<organism evidence="1">
    <name type="scientific">Arundo donax</name>
    <name type="common">Giant reed</name>
    <name type="synonym">Donax arundinaceus</name>
    <dbReference type="NCBI Taxonomy" id="35708"/>
    <lineage>
        <taxon>Eukaryota</taxon>
        <taxon>Viridiplantae</taxon>
        <taxon>Streptophyta</taxon>
        <taxon>Embryophyta</taxon>
        <taxon>Tracheophyta</taxon>
        <taxon>Spermatophyta</taxon>
        <taxon>Magnoliopsida</taxon>
        <taxon>Liliopsida</taxon>
        <taxon>Poales</taxon>
        <taxon>Poaceae</taxon>
        <taxon>PACMAD clade</taxon>
        <taxon>Arundinoideae</taxon>
        <taxon>Arundineae</taxon>
        <taxon>Arundo</taxon>
    </lineage>
</organism>
<reference evidence="1" key="1">
    <citation type="submission" date="2014-09" db="EMBL/GenBank/DDBJ databases">
        <authorList>
            <person name="Magalhaes I.L.F."/>
            <person name="Oliveira U."/>
            <person name="Santos F.R."/>
            <person name="Vidigal T.H.D.A."/>
            <person name="Brescovit A.D."/>
            <person name="Santos A.J."/>
        </authorList>
    </citation>
    <scope>NUCLEOTIDE SEQUENCE</scope>
    <source>
        <tissue evidence="1">Shoot tissue taken approximately 20 cm above the soil surface</tissue>
    </source>
</reference>
<dbReference type="AlphaFoldDB" id="A0A0A9U3H9"/>
<dbReference type="EMBL" id="GBRH01280246">
    <property type="protein sequence ID" value="JAD17649.1"/>
    <property type="molecule type" value="Transcribed_RNA"/>
</dbReference>
<accession>A0A0A9U3H9</accession>